<proteinExistence type="predicted"/>
<evidence type="ECO:0000313" key="1">
    <source>
        <dbReference type="EMBL" id="KAF0650218.1"/>
    </source>
</evidence>
<reference evidence="1 2" key="1">
    <citation type="submission" date="2013-05" db="EMBL/GenBank/DDBJ databases">
        <title>Genome Sequence of Streptomyces fradiae.</title>
        <authorList>
            <person name="Kirby R."/>
        </authorList>
    </citation>
    <scope>NUCLEOTIDE SEQUENCE [LARGE SCALE GENOMIC DNA]</scope>
    <source>
        <strain evidence="1 2">ATCC 10745</strain>
    </source>
</reference>
<keyword evidence="2" id="KW-1185">Reference proteome</keyword>
<comment type="caution">
    <text evidence="1">The sequence shown here is derived from an EMBL/GenBank/DDBJ whole genome shotgun (WGS) entry which is preliminary data.</text>
</comment>
<sequence length="51" mass="5837">MLVNTRELVNDGRASRVDKHSYHLHLASSEHLLEQQGDSVYLVFIDGQDQD</sequence>
<dbReference type="Proteomes" id="UP000731519">
    <property type="component" value="Unassembled WGS sequence"/>
</dbReference>
<evidence type="ECO:0000313" key="2">
    <source>
        <dbReference type="Proteomes" id="UP000731519"/>
    </source>
</evidence>
<dbReference type="EMBL" id="ASYR01000009">
    <property type="protein sequence ID" value="KAF0650218.1"/>
    <property type="molecule type" value="Genomic_DNA"/>
</dbReference>
<protein>
    <submittedName>
        <fullName evidence="1">Uncharacterized protein</fullName>
    </submittedName>
</protein>
<name>A0ABQ6XWV9_STRFR</name>
<organism evidence="1 2">
    <name type="scientific">Streptomyces fradiae ATCC 10745 = DSM 40063</name>
    <dbReference type="NCBI Taxonomy" id="1319510"/>
    <lineage>
        <taxon>Bacteria</taxon>
        <taxon>Bacillati</taxon>
        <taxon>Actinomycetota</taxon>
        <taxon>Actinomycetes</taxon>
        <taxon>Kitasatosporales</taxon>
        <taxon>Streptomycetaceae</taxon>
        <taxon>Streptomyces</taxon>
    </lineage>
</organism>
<accession>A0ABQ6XWV9</accession>
<gene>
    <name evidence="1" type="ORF">K701_08675</name>
</gene>